<dbReference type="EMBL" id="JAKRCV010000104">
    <property type="protein sequence ID" value="MCG7323744.1"/>
    <property type="molecule type" value="Genomic_DNA"/>
</dbReference>
<keyword evidence="2" id="KW-1185">Reference proteome</keyword>
<accession>A0ABS9Q790</accession>
<dbReference type="Proteomes" id="UP001521931">
    <property type="component" value="Unassembled WGS sequence"/>
</dbReference>
<evidence type="ECO:0008006" key="3">
    <source>
        <dbReference type="Google" id="ProtNLM"/>
    </source>
</evidence>
<name>A0ABS9Q790_9MICO</name>
<evidence type="ECO:0000313" key="2">
    <source>
        <dbReference type="Proteomes" id="UP001521931"/>
    </source>
</evidence>
<dbReference type="InterPro" id="IPR031325">
    <property type="entry name" value="RHS_repeat"/>
</dbReference>
<comment type="caution">
    <text evidence="1">The sequence shown here is derived from an EMBL/GenBank/DDBJ whole genome shotgun (WGS) entry which is preliminary data.</text>
</comment>
<sequence>MTYGVNGAPAGQVGSVSMEIYTPDALTVKACDGTTSTLVAGSMASVPVACYTYDASKRLTGVKDPRSGLGTSYGYGAANEITSVTPAGQAPFQLVYTSEDSGLKLASVSRPNPSGTGTTALTRVRYGVQGAAGMPDMSADMTRRWGQATPPTYAAAVFGPDYTGDVTNPDQTGWTYADLSYTDAQGYTTNTATYGAGAWLPTYTRYNTQGNEILALDADAVARALTATEGATFADGQVYDASALGTVTVYNPDTTTTTVAGVPAKSPAGSFKTDVWGPQRTATLRDGTWQVVRPHTKTLYDQGAPSGGVNPKTGTGYGLATTTTVTASDTAMTSEVETTARTFTGYEPKTAGDEATSGWALGSATSSTMDMNLDGAVDAGDITTRTFHNAEGRTVETRQPSEADTGTGAGTTLTSYYTVAAQTGADAACGGKPQWAGLVCGTRKAAQPAGVTLPDERTTRYTYQLAPAQSVETSGAVTRTTTTTHLLDGRTDTVTTTVAGLASSVARPGVKTVYDPATGMATGTVELDANGQPTGPSQTTTLDAWGRATSTTNQLGDKATTAYDAAGRVQSVTDGHGTTSYGYDGTDLAGKTERRGLTTRVTISRSAGKGDITFAGAYDADGKMYRQSLPGQLEQTTTFDEAGEPVGLAYSGQVTPYTTTTDADGNPVYTPGTPTTGVWLAWTQENDPAGRVVRDYTGQGAAFDGKAGTTAVPTEVTKPGDAVGYDRAYWYDNAGRLDTVRDRTAATTGTTVNPTSDATTAVPCTVRWYGYEGAAGRNGNRTGHTTATHADGNCTSTPTATTSSWYEYDTADRATNSAGYTGTYTYDALGRQTTVPASDAPEPGKGDLTLGYYDNDLPHKVKQGSTDTTFTLDVAGRRLTQRTTSTDPAVGSSTVVRHYTDGTDNPAWTTTTPDGDTPTITRYAESLAGDLGAQLDQDGTVQISLATLHGDVATTITIDADQPGDTAAIAISGWSDYTEYGAPRDPTATRAIAGPAGYGWLGAKQRSTTTEIAHLTLMGKRLYNPVRGMFATLDPIDGGNENAYAYPSDPVNEEDISGCAACRNGSYRTTTYRTYWTTGWNWVGLSWVERNAYGAYSTFVWWEYTKPVNKWVQYGRLVWGTRVCVRGGWDNRYTYYYVSRYMIRYEHGFGWRERSYYNIIGRPILGKVYYYA</sequence>
<dbReference type="RefSeq" id="WP_239266608.1">
    <property type="nucleotide sequence ID" value="NZ_JAKRCV010000104.1"/>
</dbReference>
<organism evidence="1 2">
    <name type="scientific">Arsenicicoccus bolidensis</name>
    <dbReference type="NCBI Taxonomy" id="229480"/>
    <lineage>
        <taxon>Bacteria</taxon>
        <taxon>Bacillati</taxon>
        <taxon>Actinomycetota</taxon>
        <taxon>Actinomycetes</taxon>
        <taxon>Micrococcales</taxon>
        <taxon>Intrasporangiaceae</taxon>
        <taxon>Arsenicicoccus</taxon>
    </lineage>
</organism>
<dbReference type="NCBIfam" id="TIGR01643">
    <property type="entry name" value="YD_repeat_2x"/>
    <property type="match status" value="1"/>
</dbReference>
<reference evidence="1 2" key="1">
    <citation type="submission" date="2022-02" db="EMBL/GenBank/DDBJ databases">
        <title>Uncovering new skin microbiome diversity through culturing and metagenomics.</title>
        <authorList>
            <person name="Conlan S."/>
            <person name="Deming C."/>
            <person name="Nisc Comparative Sequencing Program N."/>
            <person name="Segre J.A."/>
        </authorList>
    </citation>
    <scope>NUCLEOTIDE SEQUENCE [LARGE SCALE GENOMIC DNA]</scope>
    <source>
        <strain evidence="1 2">ACRQZ</strain>
    </source>
</reference>
<gene>
    <name evidence="1" type="ORF">MHL29_17880</name>
</gene>
<dbReference type="InterPro" id="IPR006530">
    <property type="entry name" value="YD"/>
</dbReference>
<protein>
    <recommendedName>
        <fullName evidence="3">RHS repeat-associated core domain-containing protein</fullName>
    </recommendedName>
</protein>
<dbReference type="Pfam" id="PF05593">
    <property type="entry name" value="RHS_repeat"/>
    <property type="match status" value="2"/>
</dbReference>
<proteinExistence type="predicted"/>
<evidence type="ECO:0000313" key="1">
    <source>
        <dbReference type="EMBL" id="MCG7323744.1"/>
    </source>
</evidence>
<dbReference type="Gene3D" id="2.180.10.10">
    <property type="entry name" value="RHS repeat-associated core"/>
    <property type="match status" value="1"/>
</dbReference>